<protein>
    <recommendedName>
        <fullName evidence="1">F-box associated beta-propeller type 3 domain-containing protein</fullName>
    </recommendedName>
</protein>
<dbReference type="Pfam" id="PF08268">
    <property type="entry name" value="FBA_3"/>
    <property type="match status" value="1"/>
</dbReference>
<dbReference type="InterPro" id="IPR050796">
    <property type="entry name" value="SCF_F-box_component"/>
</dbReference>
<dbReference type="SUPFAM" id="SSF81383">
    <property type="entry name" value="F-box domain"/>
    <property type="match status" value="1"/>
</dbReference>
<dbReference type="NCBIfam" id="TIGR01640">
    <property type="entry name" value="F_box_assoc_1"/>
    <property type="match status" value="1"/>
</dbReference>
<proteinExistence type="predicted"/>
<dbReference type="InterPro" id="IPR017451">
    <property type="entry name" value="F-box-assoc_interact_dom"/>
</dbReference>
<gene>
    <name evidence="2" type="ORF">IFM89_020520</name>
</gene>
<dbReference type="InterPro" id="IPR011043">
    <property type="entry name" value="Gal_Oxase/kelch_b-propeller"/>
</dbReference>
<comment type="caution">
    <text evidence="2">The sequence shown here is derived from an EMBL/GenBank/DDBJ whole genome shotgun (WGS) entry which is preliminary data.</text>
</comment>
<dbReference type="InterPro" id="IPR036047">
    <property type="entry name" value="F-box-like_dom_sf"/>
</dbReference>
<name>A0A835HLB4_9MAGN</name>
<dbReference type="OrthoDB" id="1845982at2759"/>
<dbReference type="EMBL" id="JADFTS010000006">
    <property type="protein sequence ID" value="KAF9601604.1"/>
    <property type="molecule type" value="Genomic_DNA"/>
</dbReference>
<reference evidence="2 3" key="1">
    <citation type="submission" date="2020-10" db="EMBL/GenBank/DDBJ databases">
        <title>The Coptis chinensis genome and diversification of protoberbering-type alkaloids.</title>
        <authorList>
            <person name="Wang B."/>
            <person name="Shu S."/>
            <person name="Song C."/>
            <person name="Liu Y."/>
        </authorList>
    </citation>
    <scope>NUCLEOTIDE SEQUENCE [LARGE SCALE GENOMIC DNA]</scope>
    <source>
        <strain evidence="2">HL-2020</strain>
        <tissue evidence="2">Leaf</tissue>
    </source>
</reference>
<evidence type="ECO:0000259" key="1">
    <source>
        <dbReference type="Pfam" id="PF08268"/>
    </source>
</evidence>
<accession>A0A835HLB4</accession>
<feature type="domain" description="F-box associated beta-propeller type 3" evidence="1">
    <location>
        <begin position="86"/>
        <end position="302"/>
    </location>
</feature>
<keyword evidence="3" id="KW-1185">Reference proteome</keyword>
<dbReference type="SUPFAM" id="SSF50965">
    <property type="entry name" value="Galactose oxidase, central domain"/>
    <property type="match status" value="1"/>
</dbReference>
<dbReference type="InterPro" id="IPR013187">
    <property type="entry name" value="F-box-assoc_dom_typ3"/>
</dbReference>
<dbReference type="PANTHER" id="PTHR31672:SF8">
    <property type="entry name" value="F-BOX DOMAIN-CONTAINING PROTEIN"/>
    <property type="match status" value="1"/>
</dbReference>
<evidence type="ECO:0000313" key="3">
    <source>
        <dbReference type="Proteomes" id="UP000631114"/>
    </source>
</evidence>
<dbReference type="AlphaFoldDB" id="A0A835HLB4"/>
<dbReference type="Proteomes" id="UP000631114">
    <property type="component" value="Unassembled WGS sequence"/>
</dbReference>
<sequence length="367" mass="42355">MEETNVHDNLMETCKDNNSSSSSPLSLFDSLNILTGVSIDTLSACRQVCREWCTLTHESYFTSMHCEKKRIILGYYIQNNKIRSSATFVSPNPLPSTISSMSLKFLPTRFPNIVASSSEGLLCCVSGQDMRIPQYYVCKPTTKEWRTIPNPKTSYFTEKIVMVAVSNPVRFIIVRFSSLRPNFCNNTLRIEIFDSKYNRWRRSKDIKLPHPTLILCGSAIFSNGAFHWLTNDDYVFAFDLNEENWRTILLPEEVVVMGEKNQKELVKYEGHLALFSVGDEWIDLWVLDATGFWNKRKTVVVNNPDQCINFSDLYTSDVAFTTGFDKAMWYNLNNHSRTEVAVKDYICPQDEMLPFRSDLEYCFLSSY</sequence>
<organism evidence="2 3">
    <name type="scientific">Coptis chinensis</name>
    <dbReference type="NCBI Taxonomy" id="261450"/>
    <lineage>
        <taxon>Eukaryota</taxon>
        <taxon>Viridiplantae</taxon>
        <taxon>Streptophyta</taxon>
        <taxon>Embryophyta</taxon>
        <taxon>Tracheophyta</taxon>
        <taxon>Spermatophyta</taxon>
        <taxon>Magnoliopsida</taxon>
        <taxon>Ranunculales</taxon>
        <taxon>Ranunculaceae</taxon>
        <taxon>Coptidoideae</taxon>
        <taxon>Coptis</taxon>
    </lineage>
</organism>
<evidence type="ECO:0000313" key="2">
    <source>
        <dbReference type="EMBL" id="KAF9601604.1"/>
    </source>
</evidence>
<dbReference type="PANTHER" id="PTHR31672">
    <property type="entry name" value="BNACNNG10540D PROTEIN"/>
    <property type="match status" value="1"/>
</dbReference>